<comment type="caution">
    <text evidence="14">The sequence shown here is derived from an EMBL/GenBank/DDBJ whole genome shotgun (WGS) entry which is preliminary data.</text>
</comment>
<dbReference type="PANTHER" id="PTHR12497">
    <property type="entry name" value="TAZ PROTEIN TAFAZZIN"/>
    <property type="match status" value="1"/>
</dbReference>
<dbReference type="SUPFAM" id="SSF69593">
    <property type="entry name" value="Glycerol-3-phosphate (1)-acyltransferase"/>
    <property type="match status" value="1"/>
</dbReference>
<dbReference type="EMBL" id="JANBTW010000036">
    <property type="protein sequence ID" value="KAJ2676861.1"/>
    <property type="molecule type" value="Genomic_DNA"/>
</dbReference>
<keyword evidence="6" id="KW-0443">Lipid metabolism</keyword>
<keyword evidence="8" id="KW-0472">Membrane</keyword>
<evidence type="ECO:0000256" key="7">
    <source>
        <dbReference type="ARBA" id="ARBA00023128"/>
    </source>
</evidence>
<gene>
    <name evidence="14" type="primary">TAZ1</name>
    <name evidence="14" type="ORF">GGI25_003396</name>
</gene>
<keyword evidence="7" id="KW-0496">Mitochondrion</keyword>
<evidence type="ECO:0000313" key="15">
    <source>
        <dbReference type="Proteomes" id="UP001151518"/>
    </source>
</evidence>
<accession>A0A9W8G287</accession>
<dbReference type="CDD" id="cd07989">
    <property type="entry name" value="LPLAT_AGPAT-like"/>
    <property type="match status" value="1"/>
</dbReference>
<dbReference type="Proteomes" id="UP001151518">
    <property type="component" value="Unassembled WGS sequence"/>
</dbReference>
<comment type="subcellular location">
    <subcellularLocation>
        <location evidence="1">Mitochondrion inner membrane</location>
        <topology evidence="1">Peripheral membrane protein</topology>
        <orientation evidence="1">Intermembrane side</orientation>
    </subcellularLocation>
    <subcellularLocation>
        <location evidence="10">Mitochondrion outer membrane</location>
        <topology evidence="10">Peripheral membrane protein</topology>
        <orientation evidence="10">Intermembrane side</orientation>
    </subcellularLocation>
</comment>
<sequence length="311" mass="36134">MTDREELDQISGVFRPGAEELIDRLPRSTWQKRSYAYWADKQLRAADSWWRPLSSAVVGTTTLVMSLFLKLGFRKVVVEDLHKLTDVLKDDKRTRPVITVANHQSTMDDPAIWGAMPARMRWNPDYTRWTLGARELLYMNPFMNAFFALGQTIPTVRGDGIYQLAVEIGLRKLKENKWVHVFPEAKVNQENELLRFKWGVSRMIMEAERTPIVIPMFFNGMKEVLPLKQKVRVPRPNPFKSVLYMKVGDSIDFSQQIEQWKAARARLSSAEEIAQLDEQVRINIADRLRCSVDQLKRVAVVRQTEIEKELD</sequence>
<evidence type="ECO:0000256" key="2">
    <source>
        <dbReference type="ARBA" id="ARBA00010524"/>
    </source>
</evidence>
<evidence type="ECO:0000256" key="1">
    <source>
        <dbReference type="ARBA" id="ARBA00004137"/>
    </source>
</evidence>
<proteinExistence type="inferred from homology"/>
<evidence type="ECO:0000256" key="4">
    <source>
        <dbReference type="ARBA" id="ARBA00022787"/>
    </source>
</evidence>
<evidence type="ECO:0000256" key="9">
    <source>
        <dbReference type="ARBA" id="ARBA00023315"/>
    </source>
</evidence>
<dbReference type="GO" id="GO:0035965">
    <property type="term" value="P:cardiolipin acyl-chain remodeling"/>
    <property type="evidence" value="ECO:0007669"/>
    <property type="project" value="TreeGrafter"/>
</dbReference>
<reference evidence="14" key="1">
    <citation type="submission" date="2022-07" db="EMBL/GenBank/DDBJ databases">
        <title>Phylogenomic reconstructions and comparative analyses of Kickxellomycotina fungi.</title>
        <authorList>
            <person name="Reynolds N.K."/>
            <person name="Stajich J.E."/>
            <person name="Barry K."/>
            <person name="Grigoriev I.V."/>
            <person name="Crous P."/>
            <person name="Smith M.E."/>
        </authorList>
    </citation>
    <scope>NUCLEOTIDE SEQUENCE</scope>
    <source>
        <strain evidence="14">NRRL 3115</strain>
    </source>
</reference>
<evidence type="ECO:0000256" key="12">
    <source>
        <dbReference type="RuleBase" id="RU365062"/>
    </source>
</evidence>
<dbReference type="InterPro" id="IPR000872">
    <property type="entry name" value="Tafazzin"/>
</dbReference>
<dbReference type="OrthoDB" id="193467at2759"/>
<keyword evidence="9 14" id="KW-0012">Acyltransferase</keyword>
<evidence type="ECO:0000256" key="6">
    <source>
        <dbReference type="ARBA" id="ARBA00023098"/>
    </source>
</evidence>
<evidence type="ECO:0000256" key="10">
    <source>
        <dbReference type="ARBA" id="ARBA00024323"/>
    </source>
</evidence>
<keyword evidence="4" id="KW-1000">Mitochondrion outer membrane</keyword>
<dbReference type="PANTHER" id="PTHR12497:SF0">
    <property type="entry name" value="TAFAZZIN"/>
    <property type="match status" value="1"/>
</dbReference>
<keyword evidence="5" id="KW-0999">Mitochondrion inner membrane</keyword>
<keyword evidence="3" id="KW-0808">Transferase</keyword>
<evidence type="ECO:0000256" key="11">
    <source>
        <dbReference type="ARBA" id="ARBA00047906"/>
    </source>
</evidence>
<evidence type="ECO:0000256" key="5">
    <source>
        <dbReference type="ARBA" id="ARBA00022792"/>
    </source>
</evidence>
<feature type="domain" description="Phospholipid/glycerol acyltransferase" evidence="13">
    <location>
        <begin position="97"/>
        <end position="221"/>
    </location>
</feature>
<comment type="catalytic activity">
    <reaction evidence="11">
        <text>1'-[1,2-diacyl-sn-glycero-3-phospho],3'-[1-acyl-sn-glycero-3-phospho]-glycerol + a 1,2-diacyl-sn-glycero-3-phosphocholine = a cardiolipin + a 1-acyl-sn-glycero-3-phosphocholine</text>
        <dbReference type="Rhea" id="RHEA:33731"/>
        <dbReference type="ChEBI" id="CHEBI:57643"/>
        <dbReference type="ChEBI" id="CHEBI:58168"/>
        <dbReference type="ChEBI" id="CHEBI:62237"/>
        <dbReference type="ChEBI" id="CHEBI:64743"/>
    </reaction>
    <physiologicalReaction direction="left-to-right" evidence="11">
        <dbReference type="Rhea" id="RHEA:33732"/>
    </physiologicalReaction>
    <physiologicalReaction direction="right-to-left" evidence="11">
        <dbReference type="Rhea" id="RHEA:33733"/>
    </physiologicalReaction>
</comment>
<dbReference type="GO" id="GO:0005743">
    <property type="term" value="C:mitochondrial inner membrane"/>
    <property type="evidence" value="ECO:0007669"/>
    <property type="project" value="UniProtKB-SubCell"/>
</dbReference>
<name>A0A9W8G287_9FUNG</name>
<dbReference type="SMART" id="SM00563">
    <property type="entry name" value="PlsC"/>
    <property type="match status" value="1"/>
</dbReference>
<dbReference type="GO" id="GO:0005741">
    <property type="term" value="C:mitochondrial outer membrane"/>
    <property type="evidence" value="ECO:0007669"/>
    <property type="project" value="UniProtKB-SubCell"/>
</dbReference>
<dbReference type="GO" id="GO:0047184">
    <property type="term" value="F:1-acylglycerophosphocholine O-acyltransferase activity"/>
    <property type="evidence" value="ECO:0007669"/>
    <property type="project" value="TreeGrafter"/>
</dbReference>
<dbReference type="PRINTS" id="PR00979">
    <property type="entry name" value="TAFAZZIN"/>
</dbReference>
<dbReference type="InterPro" id="IPR002123">
    <property type="entry name" value="Plipid/glycerol_acylTrfase"/>
</dbReference>
<evidence type="ECO:0000259" key="13">
    <source>
        <dbReference type="SMART" id="SM00563"/>
    </source>
</evidence>
<dbReference type="AlphaFoldDB" id="A0A9W8G287"/>
<dbReference type="Pfam" id="PF01553">
    <property type="entry name" value="Acyltransferase"/>
    <property type="match status" value="1"/>
</dbReference>
<organism evidence="14 15">
    <name type="scientific">Coemansia spiralis</name>
    <dbReference type="NCBI Taxonomy" id="417178"/>
    <lineage>
        <taxon>Eukaryota</taxon>
        <taxon>Fungi</taxon>
        <taxon>Fungi incertae sedis</taxon>
        <taxon>Zoopagomycota</taxon>
        <taxon>Kickxellomycotina</taxon>
        <taxon>Kickxellomycetes</taxon>
        <taxon>Kickxellales</taxon>
        <taxon>Kickxellaceae</taxon>
        <taxon>Coemansia</taxon>
    </lineage>
</organism>
<protein>
    <recommendedName>
        <fullName evidence="12">Tafazzin family protein</fullName>
    </recommendedName>
</protein>
<evidence type="ECO:0000256" key="8">
    <source>
        <dbReference type="ARBA" id="ARBA00023136"/>
    </source>
</evidence>
<dbReference type="GO" id="GO:0007007">
    <property type="term" value="P:inner mitochondrial membrane organization"/>
    <property type="evidence" value="ECO:0007669"/>
    <property type="project" value="TreeGrafter"/>
</dbReference>
<evidence type="ECO:0000256" key="3">
    <source>
        <dbReference type="ARBA" id="ARBA00022679"/>
    </source>
</evidence>
<evidence type="ECO:0000313" key="14">
    <source>
        <dbReference type="EMBL" id="KAJ2676861.1"/>
    </source>
</evidence>
<comment type="similarity">
    <text evidence="2 12">Belongs to the taffazin family.</text>
</comment>